<name>A0A0M6YE42_9RHOB</name>
<gene>
    <name evidence="1" type="ORF">JDO7802_00252</name>
</gene>
<reference evidence="1 2" key="1">
    <citation type="submission" date="2015-07" db="EMBL/GenBank/DDBJ databases">
        <authorList>
            <person name="Noorani M."/>
        </authorList>
    </citation>
    <scope>NUCLEOTIDE SEQUENCE [LARGE SCALE GENOMIC DNA]</scope>
    <source>
        <strain evidence="1 2">CECT 7802</strain>
    </source>
</reference>
<dbReference type="Proteomes" id="UP000049222">
    <property type="component" value="Unassembled WGS sequence"/>
</dbReference>
<dbReference type="STRING" id="420998.JDO7802_00252"/>
<protein>
    <submittedName>
        <fullName evidence="1">Uncharacterized protein</fullName>
    </submittedName>
</protein>
<dbReference type="AlphaFoldDB" id="A0A0M6YE42"/>
<dbReference type="EMBL" id="CXSU01000005">
    <property type="protein sequence ID" value="CTQ48250.1"/>
    <property type="molecule type" value="Genomic_DNA"/>
</dbReference>
<organism evidence="1 2">
    <name type="scientific">Jannaschia donghaensis</name>
    <dbReference type="NCBI Taxonomy" id="420998"/>
    <lineage>
        <taxon>Bacteria</taxon>
        <taxon>Pseudomonadati</taxon>
        <taxon>Pseudomonadota</taxon>
        <taxon>Alphaproteobacteria</taxon>
        <taxon>Rhodobacterales</taxon>
        <taxon>Roseobacteraceae</taxon>
        <taxon>Jannaschia</taxon>
    </lineage>
</organism>
<proteinExistence type="predicted"/>
<accession>A0A0M6YE42</accession>
<keyword evidence="2" id="KW-1185">Reference proteome</keyword>
<sequence length="49" mass="5404">MGLATLLPVAALRWAEADANDVLVISWLRAGVFRMGRDDHGARRHPSFS</sequence>
<evidence type="ECO:0000313" key="2">
    <source>
        <dbReference type="Proteomes" id="UP000049222"/>
    </source>
</evidence>
<evidence type="ECO:0000313" key="1">
    <source>
        <dbReference type="EMBL" id="CTQ48250.1"/>
    </source>
</evidence>